<gene>
    <name evidence="11" type="ORF">C7419_1011291</name>
</gene>
<dbReference type="InterPro" id="IPR006656">
    <property type="entry name" value="Mopterin_OxRdtase"/>
</dbReference>
<proteinExistence type="inferred from homology"/>
<dbReference type="GO" id="GO:0008863">
    <property type="term" value="F:formate dehydrogenase (NAD+) activity"/>
    <property type="evidence" value="ECO:0007669"/>
    <property type="project" value="InterPro"/>
</dbReference>
<evidence type="ECO:0000256" key="3">
    <source>
        <dbReference type="ARBA" id="ARBA00010312"/>
    </source>
</evidence>
<dbReference type="AlphaFoldDB" id="A0A316F1F5"/>
<protein>
    <submittedName>
        <fullName evidence="11">Formate dehydrogenase major subunit</fullName>
    </submittedName>
</protein>
<dbReference type="InterPro" id="IPR041953">
    <property type="entry name" value="YdeP_MopB"/>
</dbReference>
<comment type="cofactor">
    <cofactor evidence="2">
        <name>[4Fe-4S] cluster</name>
        <dbReference type="ChEBI" id="CHEBI:49883"/>
    </cofactor>
</comment>
<keyword evidence="8" id="KW-0408">Iron</keyword>
<dbReference type="InterPro" id="IPR037951">
    <property type="entry name" value="MopB_CT_YdeP"/>
</dbReference>
<dbReference type="CDD" id="cd02787">
    <property type="entry name" value="MopB_CT_ydeP"/>
    <property type="match status" value="1"/>
</dbReference>
<dbReference type="EMBL" id="QGGT01000001">
    <property type="protein sequence ID" value="PWK37409.1"/>
    <property type="molecule type" value="Genomic_DNA"/>
</dbReference>
<dbReference type="InterPro" id="IPR010046">
    <property type="entry name" value="Mopterin_OxRdtse_a_bac"/>
</dbReference>
<evidence type="ECO:0000256" key="8">
    <source>
        <dbReference type="ARBA" id="ARBA00023004"/>
    </source>
</evidence>
<dbReference type="PANTHER" id="PTHR43105">
    <property type="entry name" value="RESPIRATORY NITRATE REDUCTASE"/>
    <property type="match status" value="1"/>
</dbReference>
<reference evidence="11 12" key="1">
    <citation type="submission" date="2018-05" db="EMBL/GenBank/DDBJ databases">
        <title>Genomic Encyclopedia of Type Strains, Phase IV (KMG-V): Genome sequencing to study the core and pangenomes of soil and plant-associated prokaryotes.</title>
        <authorList>
            <person name="Whitman W."/>
        </authorList>
    </citation>
    <scope>NUCLEOTIDE SEQUENCE [LARGE SCALE GENOMIC DNA]</scope>
    <source>
        <strain evidence="11 12">SLV-132</strain>
    </source>
</reference>
<dbReference type="InterPro" id="IPR050123">
    <property type="entry name" value="Prok_molybdopt-oxidoreductase"/>
</dbReference>
<keyword evidence="7" id="KW-0560">Oxidoreductase</keyword>
<keyword evidence="5" id="KW-0500">Molybdenum</keyword>
<sequence length="766" mass="83804">MPGGKKETKEYGHASGGWGSVKAVAEVLTREHAALEGGRVLMRQNKPDGHMCTSCSWAKPKDPHTFEFCENGAKATAWDLTDKRVDPDFFATHTVAELETWHDHDLEEAGRVTSPMRWNAQTDRYEPVSWERAFEEIGRELRAIAPNAAVFYTSGRASLETAYMYQLFARQYGTNNLPDSSNMCHESTSVALTAAIGVGVGTITLDDFEKTDLMFFFGQNVGTNSPRMLHPLQDARRRGVPIITFNPIREPGLVRFVNPQSPAEMLTPGATQISTQYHQVKSGGDLAAITGLCKALLEADALALRDSKPGLLDRAFIAAHTVGFESFAAFVAQTEWADIERESGLTRAALEAAAAEYGKASAVIAHYGMGLTQHRLGVENVRMLTNLLLLRGNIGKPGAGPSPVRGHSNVQGQRTVGITEKPELAPLDKLAAQYGFEPPREKGLDTVGACKGIIGGSVLAVIQLGGNLVRSVPDRFAFEPAWRRLRLTVGITTKLNRSHLVHGTVSYILPCLSRIERDMRGDKPQAVSMEDSTGCMHGSHGIARPAGPDLLSEQQIVAGIARATIGDAGPTHSVPWTAWENDYALIREAIAETYPEIFHDFNARMWTPGGFHRPLPARERKWKTKSGRAEFFTPQSLCEDPDVHPIDATTLRLFTLRSDDQFNTTIYSLDDRFRGIKGTRMVVLMNPDDIHRLGLAAGQRVALETVADDGVPRRVDAFEVVAFDLPAGCVAGYFPECNPLVPLWHHAKESHVPAVKSIPVRVVASA</sequence>
<comment type="similarity">
    <text evidence="3">Belongs to the prokaryotic molybdopterin-containing oxidoreductase family.</text>
</comment>
<dbReference type="PANTHER" id="PTHR43105:SF4">
    <property type="entry name" value="PROTEIN YDEP"/>
    <property type="match status" value="1"/>
</dbReference>
<dbReference type="CDD" id="cd02767">
    <property type="entry name" value="MopB_ydeP"/>
    <property type="match status" value="1"/>
</dbReference>
<dbReference type="PIRSF" id="PIRSF000144">
    <property type="entry name" value="CbbBc"/>
    <property type="match status" value="1"/>
</dbReference>
<comment type="cofactor">
    <cofactor evidence="1">
        <name>Mo-bis(molybdopterin guanine dinucleotide)</name>
        <dbReference type="ChEBI" id="CHEBI:60539"/>
    </cofactor>
</comment>
<evidence type="ECO:0000256" key="4">
    <source>
        <dbReference type="ARBA" id="ARBA00022485"/>
    </source>
</evidence>
<keyword evidence="4" id="KW-0004">4Fe-4S</keyword>
<name>A0A316F1F5_9BURK</name>
<evidence type="ECO:0000256" key="6">
    <source>
        <dbReference type="ARBA" id="ARBA00022723"/>
    </source>
</evidence>
<evidence type="ECO:0000256" key="7">
    <source>
        <dbReference type="ARBA" id="ARBA00023002"/>
    </source>
</evidence>
<dbReference type="NCBIfam" id="TIGR01701">
    <property type="entry name" value="Fdhalpha-like"/>
    <property type="match status" value="1"/>
</dbReference>
<evidence type="ECO:0000259" key="10">
    <source>
        <dbReference type="Pfam" id="PF00384"/>
    </source>
</evidence>
<feature type="domain" description="Molybdopterin oxidoreductase" evidence="10">
    <location>
        <begin position="111"/>
        <end position="412"/>
    </location>
</feature>
<dbReference type="GO" id="GO:0051539">
    <property type="term" value="F:4 iron, 4 sulfur cluster binding"/>
    <property type="evidence" value="ECO:0007669"/>
    <property type="project" value="UniProtKB-KW"/>
</dbReference>
<dbReference type="Proteomes" id="UP000245754">
    <property type="component" value="Unassembled WGS sequence"/>
</dbReference>
<keyword evidence="12" id="KW-1185">Reference proteome</keyword>
<dbReference type="RefSeq" id="WP_109581138.1">
    <property type="nucleotide sequence ID" value="NZ_QGGT01000001.1"/>
</dbReference>
<evidence type="ECO:0000313" key="11">
    <source>
        <dbReference type="EMBL" id="PWK37409.1"/>
    </source>
</evidence>
<evidence type="ECO:0000256" key="5">
    <source>
        <dbReference type="ARBA" id="ARBA00022505"/>
    </source>
</evidence>
<keyword evidence="6" id="KW-0479">Metal-binding</keyword>
<evidence type="ECO:0000256" key="2">
    <source>
        <dbReference type="ARBA" id="ARBA00001966"/>
    </source>
</evidence>
<comment type="caution">
    <text evidence="11">The sequence shown here is derived from an EMBL/GenBank/DDBJ whole genome shotgun (WGS) entry which is preliminary data.</text>
</comment>
<keyword evidence="9" id="KW-0411">Iron-sulfur</keyword>
<evidence type="ECO:0000313" key="12">
    <source>
        <dbReference type="Proteomes" id="UP000245754"/>
    </source>
</evidence>
<dbReference type="InterPro" id="IPR009010">
    <property type="entry name" value="Asp_de-COase-like_dom_sf"/>
</dbReference>
<dbReference type="SUPFAM" id="SSF53706">
    <property type="entry name" value="Formate dehydrogenase/DMSO reductase, domains 1-3"/>
    <property type="match status" value="1"/>
</dbReference>
<accession>A0A316F1F5</accession>
<dbReference type="OrthoDB" id="7376058at2"/>
<dbReference type="SUPFAM" id="SSF50692">
    <property type="entry name" value="ADC-like"/>
    <property type="match status" value="1"/>
</dbReference>
<dbReference type="Gene3D" id="3.40.228.10">
    <property type="entry name" value="Dimethylsulfoxide Reductase, domain 2"/>
    <property type="match status" value="1"/>
</dbReference>
<dbReference type="GO" id="GO:0016020">
    <property type="term" value="C:membrane"/>
    <property type="evidence" value="ECO:0007669"/>
    <property type="project" value="TreeGrafter"/>
</dbReference>
<dbReference type="Pfam" id="PF00384">
    <property type="entry name" value="Molybdopterin"/>
    <property type="match status" value="1"/>
</dbReference>
<dbReference type="Gene3D" id="3.40.50.740">
    <property type="match status" value="1"/>
</dbReference>
<organism evidence="11 12">
    <name type="scientific">Cupriavidus plantarum</name>
    <dbReference type="NCBI Taxonomy" id="942865"/>
    <lineage>
        <taxon>Bacteria</taxon>
        <taxon>Pseudomonadati</taxon>
        <taxon>Pseudomonadota</taxon>
        <taxon>Betaproteobacteria</taxon>
        <taxon>Burkholderiales</taxon>
        <taxon>Burkholderiaceae</taxon>
        <taxon>Cupriavidus</taxon>
    </lineage>
</organism>
<dbReference type="GO" id="GO:0030151">
    <property type="term" value="F:molybdenum ion binding"/>
    <property type="evidence" value="ECO:0007669"/>
    <property type="project" value="InterPro"/>
</dbReference>
<evidence type="ECO:0000256" key="9">
    <source>
        <dbReference type="ARBA" id="ARBA00023014"/>
    </source>
</evidence>
<evidence type="ECO:0000256" key="1">
    <source>
        <dbReference type="ARBA" id="ARBA00001942"/>
    </source>
</evidence>